<dbReference type="PANTHER" id="PTHR32282">
    <property type="entry name" value="BINDING PROTEIN TRANSPEPTIDASE, PUTATIVE-RELATED"/>
    <property type="match status" value="1"/>
</dbReference>
<evidence type="ECO:0000256" key="9">
    <source>
        <dbReference type="ARBA" id="ARBA00022984"/>
    </source>
</evidence>
<dbReference type="SUPFAM" id="SSF53955">
    <property type="entry name" value="Lysozyme-like"/>
    <property type="match status" value="1"/>
</dbReference>
<organism evidence="17 18">
    <name type="scientific">Sanguibacter antarcticus</name>
    <dbReference type="NCBI Taxonomy" id="372484"/>
    <lineage>
        <taxon>Bacteria</taxon>
        <taxon>Bacillati</taxon>
        <taxon>Actinomycetota</taxon>
        <taxon>Actinomycetes</taxon>
        <taxon>Micrococcales</taxon>
        <taxon>Sanguibacteraceae</taxon>
        <taxon>Sanguibacter</taxon>
    </lineage>
</organism>
<keyword evidence="8" id="KW-0133">Cell shape</keyword>
<dbReference type="RefSeq" id="WP_169925431.1">
    <property type="nucleotide sequence ID" value="NZ_PDJG01000001.1"/>
</dbReference>
<dbReference type="FunFam" id="1.10.3810.10:FF:000001">
    <property type="entry name" value="Penicillin-binding protein 1A"/>
    <property type="match status" value="1"/>
</dbReference>
<dbReference type="InterPro" id="IPR050396">
    <property type="entry name" value="Glycosyltr_51/Transpeptidase"/>
</dbReference>
<evidence type="ECO:0000313" key="18">
    <source>
        <dbReference type="Proteomes" id="UP000225548"/>
    </source>
</evidence>
<evidence type="ECO:0000256" key="6">
    <source>
        <dbReference type="ARBA" id="ARBA00022679"/>
    </source>
</evidence>
<keyword evidence="7" id="KW-0378">Hydrolase</keyword>
<dbReference type="GO" id="GO:0006508">
    <property type="term" value="P:proteolysis"/>
    <property type="evidence" value="ECO:0007669"/>
    <property type="project" value="UniProtKB-KW"/>
</dbReference>
<dbReference type="Pfam" id="PF00912">
    <property type="entry name" value="Transgly"/>
    <property type="match status" value="1"/>
</dbReference>
<dbReference type="PROSITE" id="PS51178">
    <property type="entry name" value="PASTA"/>
    <property type="match status" value="1"/>
</dbReference>
<evidence type="ECO:0000256" key="1">
    <source>
        <dbReference type="ARBA" id="ARBA00007090"/>
    </source>
</evidence>
<evidence type="ECO:0000256" key="8">
    <source>
        <dbReference type="ARBA" id="ARBA00022960"/>
    </source>
</evidence>
<dbReference type="GO" id="GO:0008955">
    <property type="term" value="F:peptidoglycan glycosyltransferase activity"/>
    <property type="evidence" value="ECO:0007669"/>
    <property type="project" value="UniProtKB-EC"/>
</dbReference>
<dbReference type="Gene3D" id="3.30.10.20">
    <property type="match status" value="1"/>
</dbReference>
<proteinExistence type="inferred from homology"/>
<comment type="similarity">
    <text evidence="2">In the N-terminal section; belongs to the glycosyltransferase 51 family.</text>
</comment>
<comment type="catalytic activity">
    <reaction evidence="12">
        <text>Preferential cleavage: (Ac)2-L-Lys-D-Ala-|-D-Ala. Also transpeptidation of peptidyl-alanyl moieties that are N-acyl substituents of D-alanine.</text>
        <dbReference type="EC" id="3.4.16.4"/>
    </reaction>
</comment>
<keyword evidence="3 17" id="KW-0121">Carboxypeptidase</keyword>
<comment type="caution">
    <text evidence="17">The sequence shown here is derived from an EMBL/GenBank/DDBJ whole genome shotgun (WGS) entry which is preliminary data.</text>
</comment>
<keyword evidence="5" id="KW-0328">Glycosyltransferase</keyword>
<feature type="compositionally biased region" description="Low complexity" evidence="14">
    <location>
        <begin position="688"/>
        <end position="699"/>
    </location>
</feature>
<name>A0A2A9E7T7_9MICO</name>
<reference evidence="17 18" key="1">
    <citation type="submission" date="2017-10" db="EMBL/GenBank/DDBJ databases">
        <title>Sequencing the genomes of 1000 actinobacteria strains.</title>
        <authorList>
            <person name="Klenk H.-P."/>
        </authorList>
    </citation>
    <scope>NUCLEOTIDE SEQUENCE [LARGE SCALE GENOMIC DNA]</scope>
    <source>
        <strain evidence="17 18">DSM 18966</strain>
    </source>
</reference>
<feature type="compositionally biased region" description="Acidic residues" evidence="14">
    <location>
        <begin position="789"/>
        <end position="799"/>
    </location>
</feature>
<keyword evidence="15" id="KW-0472">Membrane</keyword>
<comment type="catalytic activity">
    <reaction evidence="13">
        <text>[GlcNAc-(1-&gt;4)-Mur2Ac(oyl-L-Ala-gamma-D-Glu-L-Lys-D-Ala-D-Ala)](n)-di-trans,octa-cis-undecaprenyl diphosphate + beta-D-GlcNAc-(1-&gt;4)-Mur2Ac(oyl-L-Ala-gamma-D-Glu-L-Lys-D-Ala-D-Ala)-di-trans,octa-cis-undecaprenyl diphosphate = [GlcNAc-(1-&gt;4)-Mur2Ac(oyl-L-Ala-gamma-D-Glu-L-Lys-D-Ala-D-Ala)](n+1)-di-trans,octa-cis-undecaprenyl diphosphate + di-trans,octa-cis-undecaprenyl diphosphate + H(+)</text>
        <dbReference type="Rhea" id="RHEA:23708"/>
        <dbReference type="Rhea" id="RHEA-COMP:9602"/>
        <dbReference type="Rhea" id="RHEA-COMP:9603"/>
        <dbReference type="ChEBI" id="CHEBI:15378"/>
        <dbReference type="ChEBI" id="CHEBI:58405"/>
        <dbReference type="ChEBI" id="CHEBI:60033"/>
        <dbReference type="ChEBI" id="CHEBI:78435"/>
        <dbReference type="EC" id="2.4.99.28"/>
    </reaction>
</comment>
<protein>
    <submittedName>
        <fullName evidence="17">Membrane peptidoglycan carboxypeptidase</fullName>
    </submittedName>
</protein>
<dbReference type="PANTHER" id="PTHR32282:SF34">
    <property type="entry name" value="PENICILLIN-BINDING PROTEIN 1A"/>
    <property type="match status" value="1"/>
</dbReference>
<dbReference type="Pfam" id="PF03793">
    <property type="entry name" value="PASTA"/>
    <property type="match status" value="1"/>
</dbReference>
<dbReference type="InterPro" id="IPR012338">
    <property type="entry name" value="Beta-lactam/transpept-like"/>
</dbReference>
<evidence type="ECO:0000256" key="14">
    <source>
        <dbReference type="SAM" id="MobiDB-lite"/>
    </source>
</evidence>
<dbReference type="InterPro" id="IPR023346">
    <property type="entry name" value="Lysozyme-like_dom_sf"/>
</dbReference>
<evidence type="ECO:0000256" key="12">
    <source>
        <dbReference type="ARBA" id="ARBA00034000"/>
    </source>
</evidence>
<dbReference type="GO" id="GO:0009252">
    <property type="term" value="P:peptidoglycan biosynthetic process"/>
    <property type="evidence" value="ECO:0007669"/>
    <property type="project" value="UniProtKB-KW"/>
</dbReference>
<sequence>MASSSNRPARSTGSGAQSRTPSTRRTASSTGRSTGRPTARTSGRPTGRTSGRTTSKRKFFDYPRSGKGPIHRWLPSWRVVVGTGLTVIALVVGLVLAAYASITVPKSADEFALAQASKVYYADGVTEMATYADQNREIIESEEIPEHVKQAVVASEDGSFYENSGIDPMGMARALIGNLKGGRVTGGSTITQQYVERYYKGSTTSDYAGKVEEVLMAVKIDRQQDKDQILTGYLNTIYFGRGANGIQTAALLYFGVPASELTVAQAALIAGVIPNPTGWDPRNDPEKAESRWEYVVGRMVEKGFLTQAERDALVYPEAVPFVQENKLAGPKGYLLDMVTRELDSDAAIDEEDLLTGGLTIVTTIDKGIQDQAEQAIANMATDSSPNLVKTIVTIDPATGGYLALYAGADYTTTQFNGATQGTAQAGSTFKPFALMAGLEAGKTLYDTFDGNSPKSFGEYEVANFAYKDYGVVTLEKATAESINTAYIELNEEIGPENTVDVAVRAGVPADGLESNLANVLGTATVRPVDMASAYATFAAQGVRHEAHILASVSRGGAVTYTPPNTPQQEFQAPDVAELTYALTKVVEEGSGKAASALGVPIAGKTGTSQDNKSAWFVGYTPQFVTAVTLYQSGEGGVQETITPFGGVSAENGVTGGTIPVQVWTDYMGMVLEGREVVQFPARTKVTKPTYAPTQEPTYEPTEEATTEAPEDETATVPNGLVGRSRNNAESAVRAAGLNSSITEAYDSDVKKGNVISVVPGEGSETAIGSTVSIVVSKGPDQSSIPTQEPTEEPEPEPEPEPTATATTKPTTTPAPEPTATSEEVPEVTTPKSSG</sequence>
<dbReference type="EMBL" id="PDJG01000001">
    <property type="protein sequence ID" value="PFG34716.1"/>
    <property type="molecule type" value="Genomic_DNA"/>
</dbReference>
<evidence type="ECO:0000256" key="5">
    <source>
        <dbReference type="ARBA" id="ARBA00022676"/>
    </source>
</evidence>
<dbReference type="InterPro" id="IPR001264">
    <property type="entry name" value="Glyco_trans_51"/>
</dbReference>
<dbReference type="GO" id="GO:0030288">
    <property type="term" value="C:outer membrane-bounded periplasmic space"/>
    <property type="evidence" value="ECO:0007669"/>
    <property type="project" value="TreeGrafter"/>
</dbReference>
<dbReference type="SMART" id="SM00740">
    <property type="entry name" value="PASTA"/>
    <property type="match status" value="1"/>
</dbReference>
<accession>A0A2A9E7T7</accession>
<keyword evidence="4" id="KW-0645">Protease</keyword>
<dbReference type="SUPFAM" id="SSF56601">
    <property type="entry name" value="beta-lactamase/transpeptidase-like"/>
    <property type="match status" value="1"/>
</dbReference>
<evidence type="ECO:0000256" key="2">
    <source>
        <dbReference type="ARBA" id="ARBA00007739"/>
    </source>
</evidence>
<dbReference type="GO" id="GO:0009002">
    <property type="term" value="F:serine-type D-Ala-D-Ala carboxypeptidase activity"/>
    <property type="evidence" value="ECO:0007669"/>
    <property type="project" value="UniProtKB-EC"/>
</dbReference>
<dbReference type="InterPro" id="IPR005543">
    <property type="entry name" value="PASTA_dom"/>
</dbReference>
<feature type="region of interest" description="Disordered" evidence="14">
    <location>
        <begin position="1"/>
        <end position="61"/>
    </location>
</feature>
<evidence type="ECO:0000313" key="17">
    <source>
        <dbReference type="EMBL" id="PFG34716.1"/>
    </source>
</evidence>
<feature type="domain" description="PASTA" evidence="16">
    <location>
        <begin position="715"/>
        <end position="777"/>
    </location>
</feature>
<keyword evidence="10" id="KW-0511">Multifunctional enzyme</keyword>
<feature type="compositionally biased region" description="Low complexity" evidence="14">
    <location>
        <begin position="801"/>
        <end position="834"/>
    </location>
</feature>
<keyword evidence="18" id="KW-1185">Reference proteome</keyword>
<keyword evidence="11" id="KW-0961">Cell wall biogenesis/degradation</keyword>
<evidence type="ECO:0000256" key="15">
    <source>
        <dbReference type="SAM" id="Phobius"/>
    </source>
</evidence>
<evidence type="ECO:0000256" key="4">
    <source>
        <dbReference type="ARBA" id="ARBA00022670"/>
    </source>
</evidence>
<dbReference type="InterPro" id="IPR036950">
    <property type="entry name" value="PBP_transglycosylase"/>
</dbReference>
<evidence type="ECO:0000259" key="16">
    <source>
        <dbReference type="PROSITE" id="PS51178"/>
    </source>
</evidence>
<keyword evidence="6" id="KW-0808">Transferase</keyword>
<feature type="transmembrane region" description="Helical" evidence="15">
    <location>
        <begin position="79"/>
        <end position="102"/>
    </location>
</feature>
<dbReference type="Gene3D" id="3.40.710.10">
    <property type="entry name" value="DD-peptidase/beta-lactamase superfamily"/>
    <property type="match status" value="1"/>
</dbReference>
<feature type="compositionally biased region" description="Polar residues" evidence="14">
    <location>
        <begin position="1"/>
        <end position="17"/>
    </location>
</feature>
<feature type="compositionally biased region" description="Low complexity" evidence="14">
    <location>
        <begin position="18"/>
        <end position="53"/>
    </location>
</feature>
<comment type="similarity">
    <text evidence="1">In the C-terminal section; belongs to the transpeptidase family.</text>
</comment>
<gene>
    <name evidence="17" type="ORF">ATL42_2636</name>
</gene>
<feature type="region of interest" description="Disordered" evidence="14">
    <location>
        <begin position="687"/>
        <end position="725"/>
    </location>
</feature>
<evidence type="ECO:0000256" key="13">
    <source>
        <dbReference type="ARBA" id="ARBA00049902"/>
    </source>
</evidence>
<evidence type="ECO:0000256" key="11">
    <source>
        <dbReference type="ARBA" id="ARBA00023316"/>
    </source>
</evidence>
<dbReference type="InterPro" id="IPR001460">
    <property type="entry name" value="PCN-bd_Tpept"/>
</dbReference>
<dbReference type="GO" id="GO:0071555">
    <property type="term" value="P:cell wall organization"/>
    <property type="evidence" value="ECO:0007669"/>
    <property type="project" value="UniProtKB-KW"/>
</dbReference>
<dbReference type="CDD" id="cd06577">
    <property type="entry name" value="PASTA_pknB"/>
    <property type="match status" value="1"/>
</dbReference>
<dbReference type="Pfam" id="PF00905">
    <property type="entry name" value="Transpeptidase"/>
    <property type="match status" value="1"/>
</dbReference>
<dbReference type="GO" id="GO:0008658">
    <property type="term" value="F:penicillin binding"/>
    <property type="evidence" value="ECO:0007669"/>
    <property type="project" value="InterPro"/>
</dbReference>
<feature type="region of interest" description="Disordered" evidence="14">
    <location>
        <begin position="776"/>
        <end position="834"/>
    </location>
</feature>
<dbReference type="AlphaFoldDB" id="A0A2A9E7T7"/>
<evidence type="ECO:0000256" key="10">
    <source>
        <dbReference type="ARBA" id="ARBA00023268"/>
    </source>
</evidence>
<feature type="compositionally biased region" description="Acidic residues" evidence="14">
    <location>
        <begin position="700"/>
        <end position="713"/>
    </location>
</feature>
<dbReference type="Gene3D" id="1.10.3810.10">
    <property type="entry name" value="Biosynthetic peptidoglycan transglycosylase-like"/>
    <property type="match status" value="1"/>
</dbReference>
<evidence type="ECO:0000256" key="3">
    <source>
        <dbReference type="ARBA" id="ARBA00022645"/>
    </source>
</evidence>
<keyword evidence="15" id="KW-1133">Transmembrane helix</keyword>
<dbReference type="Proteomes" id="UP000225548">
    <property type="component" value="Unassembled WGS sequence"/>
</dbReference>
<dbReference type="GO" id="GO:0008360">
    <property type="term" value="P:regulation of cell shape"/>
    <property type="evidence" value="ECO:0007669"/>
    <property type="project" value="UniProtKB-KW"/>
</dbReference>
<keyword evidence="9" id="KW-0573">Peptidoglycan synthesis</keyword>
<keyword evidence="15" id="KW-0812">Transmembrane</keyword>
<evidence type="ECO:0000256" key="7">
    <source>
        <dbReference type="ARBA" id="ARBA00022801"/>
    </source>
</evidence>